<keyword evidence="3 4" id="KW-0472">Membrane</keyword>
<feature type="transmembrane region" description="Helical" evidence="4">
    <location>
        <begin position="139"/>
        <end position="158"/>
    </location>
</feature>
<feature type="transmembrane region" description="Helical" evidence="4">
    <location>
        <begin position="196"/>
        <end position="215"/>
    </location>
</feature>
<accession>A0ABS6N2B7</accession>
<reference evidence="5" key="1">
    <citation type="submission" date="2021-06" db="EMBL/GenBank/DDBJ databases">
        <title>Thalassococcus sp. CAU 1522 isolated from sea sand, Republic of Korea.</title>
        <authorList>
            <person name="Kim W."/>
        </authorList>
    </citation>
    <scope>NUCLEOTIDE SEQUENCE</scope>
    <source>
        <strain evidence="5">CAU 1522</strain>
    </source>
</reference>
<dbReference type="InterPro" id="IPR011701">
    <property type="entry name" value="MFS"/>
</dbReference>
<feature type="transmembrane region" description="Helical" evidence="4">
    <location>
        <begin position="285"/>
        <end position="305"/>
    </location>
</feature>
<name>A0ABS6N2B7_9RHOB</name>
<feature type="transmembrane region" description="Helical" evidence="4">
    <location>
        <begin position="317"/>
        <end position="343"/>
    </location>
</feature>
<organism evidence="5 6">
    <name type="scientific">Thalassococcus arenae</name>
    <dbReference type="NCBI Taxonomy" id="2851652"/>
    <lineage>
        <taxon>Bacteria</taxon>
        <taxon>Pseudomonadati</taxon>
        <taxon>Pseudomonadota</taxon>
        <taxon>Alphaproteobacteria</taxon>
        <taxon>Rhodobacterales</taxon>
        <taxon>Roseobacteraceae</taxon>
        <taxon>Thalassococcus</taxon>
    </lineage>
</organism>
<evidence type="ECO:0000256" key="4">
    <source>
        <dbReference type="SAM" id="Phobius"/>
    </source>
</evidence>
<dbReference type="RefSeq" id="WP_217776050.1">
    <property type="nucleotide sequence ID" value="NZ_JAHRWL010000001.1"/>
</dbReference>
<protein>
    <recommendedName>
        <fullName evidence="7">MFS transporter</fullName>
    </recommendedName>
</protein>
<keyword evidence="2 4" id="KW-1133">Transmembrane helix</keyword>
<keyword evidence="1 4" id="KW-0812">Transmembrane</keyword>
<evidence type="ECO:0000256" key="3">
    <source>
        <dbReference type="ARBA" id="ARBA00023136"/>
    </source>
</evidence>
<evidence type="ECO:0000256" key="2">
    <source>
        <dbReference type="ARBA" id="ARBA00022989"/>
    </source>
</evidence>
<evidence type="ECO:0000313" key="6">
    <source>
        <dbReference type="Proteomes" id="UP001166293"/>
    </source>
</evidence>
<evidence type="ECO:0000256" key="1">
    <source>
        <dbReference type="ARBA" id="ARBA00022692"/>
    </source>
</evidence>
<evidence type="ECO:0000313" key="5">
    <source>
        <dbReference type="EMBL" id="MBV2358166.1"/>
    </source>
</evidence>
<keyword evidence="6" id="KW-1185">Reference proteome</keyword>
<dbReference type="Proteomes" id="UP001166293">
    <property type="component" value="Unassembled WGS sequence"/>
</dbReference>
<feature type="transmembrane region" description="Helical" evidence="4">
    <location>
        <begin position="349"/>
        <end position="366"/>
    </location>
</feature>
<dbReference type="Pfam" id="PF07690">
    <property type="entry name" value="MFS_1"/>
    <property type="match status" value="1"/>
</dbReference>
<feature type="transmembrane region" description="Helical" evidence="4">
    <location>
        <begin position="76"/>
        <end position="98"/>
    </location>
</feature>
<sequence length="383" mass="38798">MTGIDHRAVIWAAGACGVMSGAAIAPAIPAIDLALSGAVGGGFWGRLALVLPAIVIMGLGPWIGRRTAGLDQRRGFAAALCALAGFGVLGGLATSHGWLLASRIGLGVSTAAVLCFATAALATLFRGPERAQVIDRQSAINTLGGVVFVLAGGVLAQLGWRVPFLLYLLALPVAWQAARMAWPAPTALPDKRPDLAAIRAPIVTLGVAMTAFYLVPVQAPFMPALSGFPSLAGLTIASATLIGGLVSWNSGGLRQAASDRVVEAGGLALLLLGLLEFGLGTSVPALLLAAGMIGAGFGALLPLTVQRILAQCGPDTAHAAAGLIASALYAGQVGASALAFGFGIGGPRLPFLIAAAGLGLGLFLWVNRQQLGPWRHWIVEHMA</sequence>
<dbReference type="EMBL" id="JAHRWL010000001">
    <property type="protein sequence ID" value="MBV2358166.1"/>
    <property type="molecule type" value="Genomic_DNA"/>
</dbReference>
<comment type="caution">
    <text evidence="5">The sequence shown here is derived from an EMBL/GenBank/DDBJ whole genome shotgun (WGS) entry which is preliminary data.</text>
</comment>
<gene>
    <name evidence="5" type="ORF">KUH32_00120</name>
</gene>
<proteinExistence type="predicted"/>
<feature type="transmembrane region" description="Helical" evidence="4">
    <location>
        <begin position="227"/>
        <end position="249"/>
    </location>
</feature>
<feature type="transmembrane region" description="Helical" evidence="4">
    <location>
        <begin position="43"/>
        <end position="64"/>
    </location>
</feature>
<feature type="transmembrane region" description="Helical" evidence="4">
    <location>
        <begin position="104"/>
        <end position="127"/>
    </location>
</feature>
<evidence type="ECO:0008006" key="7">
    <source>
        <dbReference type="Google" id="ProtNLM"/>
    </source>
</evidence>